<accession>A0AAD8YZW8</accession>
<proteinExistence type="predicted"/>
<dbReference type="AlphaFoldDB" id="A0AAD8YZW8"/>
<organism evidence="2 3">
    <name type="scientific">Electrophorus voltai</name>
    <dbReference type="NCBI Taxonomy" id="2609070"/>
    <lineage>
        <taxon>Eukaryota</taxon>
        <taxon>Metazoa</taxon>
        <taxon>Chordata</taxon>
        <taxon>Craniata</taxon>
        <taxon>Vertebrata</taxon>
        <taxon>Euteleostomi</taxon>
        <taxon>Actinopterygii</taxon>
        <taxon>Neopterygii</taxon>
        <taxon>Teleostei</taxon>
        <taxon>Ostariophysi</taxon>
        <taxon>Gymnotiformes</taxon>
        <taxon>Gymnotoidei</taxon>
        <taxon>Gymnotidae</taxon>
        <taxon>Electrophorus</taxon>
    </lineage>
</organism>
<evidence type="ECO:0000313" key="2">
    <source>
        <dbReference type="EMBL" id="KAK1790045.1"/>
    </source>
</evidence>
<evidence type="ECO:0000256" key="1">
    <source>
        <dbReference type="SAM" id="MobiDB-lite"/>
    </source>
</evidence>
<gene>
    <name evidence="2" type="ORF">P4O66_002356</name>
</gene>
<feature type="region of interest" description="Disordered" evidence="1">
    <location>
        <begin position="283"/>
        <end position="332"/>
    </location>
</feature>
<reference evidence="2" key="1">
    <citation type="submission" date="2023-03" db="EMBL/GenBank/DDBJ databases">
        <title>Electrophorus voltai genome.</title>
        <authorList>
            <person name="Bian C."/>
        </authorList>
    </citation>
    <scope>NUCLEOTIDE SEQUENCE</scope>
    <source>
        <strain evidence="2">CB-2022</strain>
        <tissue evidence="2">Muscle</tissue>
    </source>
</reference>
<name>A0AAD8YZW8_9TELE</name>
<keyword evidence="3" id="KW-1185">Reference proteome</keyword>
<feature type="compositionally biased region" description="Basic residues" evidence="1">
    <location>
        <begin position="283"/>
        <end position="300"/>
    </location>
</feature>
<evidence type="ECO:0000313" key="3">
    <source>
        <dbReference type="Proteomes" id="UP001239994"/>
    </source>
</evidence>
<dbReference type="EMBL" id="JAROKS010000021">
    <property type="protein sequence ID" value="KAK1790045.1"/>
    <property type="molecule type" value="Genomic_DNA"/>
</dbReference>
<protein>
    <submittedName>
        <fullName evidence="2">Uncharacterized protein</fullName>
    </submittedName>
</protein>
<comment type="caution">
    <text evidence="2">The sequence shown here is derived from an EMBL/GenBank/DDBJ whole genome shotgun (WGS) entry which is preliminary data.</text>
</comment>
<sequence length="491" mass="53954">MEQKLILSEAAFIQQGHCVNGEWVPTEPSCAEEDATHGIGVTVLGHTDDDATSYNAEQGRAHPQPVVEDDQLKTILKRLLQYKSYKDKISGQMLQRLQDHHHFALFEFPEWKTPVKSLFQMPCPVLSLFRTPCPVTHLFQTPLDLPPEAAAVPPDLPDPLPTTANVLLDLPNSPPVAAAAPQDLPGVGLPTCNSSGHARLLSSVPRGHLYSLPASCRGHGPSLPGDFYGCVPWQARDHITQFSSVANDSRPAPLTVLPASKTAHMLPDPIHGFVLIPIFMPGKGKKKGKKRSQRPPRSRAVKPPVFLGTPRTPDAGLGAESGESYGTTSGNQDWYKDFQSSELDSATIQRRDLPSSWPRCKEPQAGRNPLNYFGGPLCMVRDRTLQSPTETSRTTRTGTLRWALLGPTTPAWMIIGATLIMERQGSVATSVCGWTWGPVVSRTLQWSWKRTLIGIFPPTVTPKALRTLNLQHPRLCLRPHPGHTTLEQIYT</sequence>
<dbReference type="Proteomes" id="UP001239994">
    <property type="component" value="Unassembled WGS sequence"/>
</dbReference>